<evidence type="ECO:0000259" key="7">
    <source>
        <dbReference type="Pfam" id="PF02687"/>
    </source>
</evidence>
<dbReference type="GO" id="GO:0005886">
    <property type="term" value="C:plasma membrane"/>
    <property type="evidence" value="ECO:0007669"/>
    <property type="project" value="UniProtKB-SubCell"/>
</dbReference>
<evidence type="ECO:0000259" key="8">
    <source>
        <dbReference type="Pfam" id="PF12704"/>
    </source>
</evidence>
<evidence type="ECO:0000256" key="4">
    <source>
        <dbReference type="ARBA" id="ARBA00022989"/>
    </source>
</evidence>
<dbReference type="OrthoDB" id="9784014at2"/>
<evidence type="ECO:0000256" key="2">
    <source>
        <dbReference type="ARBA" id="ARBA00022475"/>
    </source>
</evidence>
<feature type="transmembrane region" description="Helical" evidence="6">
    <location>
        <begin position="322"/>
        <end position="344"/>
    </location>
</feature>
<comment type="caution">
    <text evidence="9">The sequence shown here is derived from an EMBL/GenBank/DDBJ whole genome shotgun (WGS) entry which is preliminary data.</text>
</comment>
<feature type="transmembrane region" description="Helical" evidence="6">
    <location>
        <begin position="20"/>
        <end position="42"/>
    </location>
</feature>
<dbReference type="Pfam" id="PF12704">
    <property type="entry name" value="MacB_PCD"/>
    <property type="match status" value="1"/>
</dbReference>
<dbReference type="Proteomes" id="UP000318478">
    <property type="component" value="Unassembled WGS sequence"/>
</dbReference>
<evidence type="ECO:0000256" key="6">
    <source>
        <dbReference type="SAM" id="Phobius"/>
    </source>
</evidence>
<dbReference type="RefSeq" id="WP_146591778.1">
    <property type="nucleotide sequence ID" value="NZ_SJPO01000018.1"/>
</dbReference>
<evidence type="ECO:0000256" key="3">
    <source>
        <dbReference type="ARBA" id="ARBA00022692"/>
    </source>
</evidence>
<feature type="transmembrane region" description="Helical" evidence="6">
    <location>
        <begin position="365"/>
        <end position="389"/>
    </location>
</feature>
<dbReference type="AlphaFoldDB" id="A0A5C5XSQ1"/>
<dbReference type="Pfam" id="PF02687">
    <property type="entry name" value="FtsX"/>
    <property type="match status" value="1"/>
</dbReference>
<dbReference type="PANTHER" id="PTHR43738">
    <property type="entry name" value="ABC TRANSPORTER, MEMBRANE PROTEIN"/>
    <property type="match status" value="1"/>
</dbReference>
<reference evidence="9 10" key="1">
    <citation type="submission" date="2019-02" db="EMBL/GenBank/DDBJ databases">
        <title>Deep-cultivation of Planctomycetes and their phenomic and genomic characterization uncovers novel biology.</title>
        <authorList>
            <person name="Wiegand S."/>
            <person name="Jogler M."/>
            <person name="Boedeker C."/>
            <person name="Pinto D."/>
            <person name="Vollmers J."/>
            <person name="Rivas-Marin E."/>
            <person name="Kohn T."/>
            <person name="Peeters S.H."/>
            <person name="Heuer A."/>
            <person name="Rast P."/>
            <person name="Oberbeckmann S."/>
            <person name="Bunk B."/>
            <person name="Jeske O."/>
            <person name="Meyerdierks A."/>
            <person name="Storesund J.E."/>
            <person name="Kallscheuer N."/>
            <person name="Luecker S."/>
            <person name="Lage O.M."/>
            <person name="Pohl T."/>
            <person name="Merkel B.J."/>
            <person name="Hornburger P."/>
            <person name="Mueller R.-W."/>
            <person name="Bruemmer F."/>
            <person name="Labrenz M."/>
            <person name="Spormann A.M."/>
            <person name="Op Den Camp H."/>
            <person name="Overmann J."/>
            <person name="Amann R."/>
            <person name="Jetten M.S.M."/>
            <person name="Mascher T."/>
            <person name="Medema M.H."/>
            <person name="Devos D.P."/>
            <person name="Kaster A.-K."/>
            <person name="Ovreas L."/>
            <person name="Rohde M."/>
            <person name="Galperin M.Y."/>
            <person name="Jogler C."/>
        </authorList>
    </citation>
    <scope>NUCLEOTIDE SEQUENCE [LARGE SCALE GENOMIC DNA]</scope>
    <source>
        <strain evidence="9 10">Pla123a</strain>
    </source>
</reference>
<dbReference type="EMBL" id="SJPO01000018">
    <property type="protein sequence ID" value="TWT65920.1"/>
    <property type="molecule type" value="Genomic_DNA"/>
</dbReference>
<evidence type="ECO:0000313" key="9">
    <source>
        <dbReference type="EMBL" id="TWT65920.1"/>
    </source>
</evidence>
<dbReference type="InterPro" id="IPR003838">
    <property type="entry name" value="ABC3_permease_C"/>
</dbReference>
<feature type="domain" description="MacB-like periplasmic core" evidence="8">
    <location>
        <begin position="18"/>
        <end position="218"/>
    </location>
</feature>
<sequence length="453" mass="48074">MSFWTIAWRNMQQRWLASSLTGLSMALGVAVMVCVIVIHSVAVKQFNQDAAGYHLIIGSGKGSKTDLVLSTVFHVGTPLFPIPYAYYRDFTDGPHADLTAVAIPYCLGDSYEANGRLYRVVGVTPDLFDKIQYGTDPDGTPRMYQFADGENFKADRCFEAVVGSMVASQAGLNVGSTFNPTHGISAEGDKHEPFKVVGVLEPTGTANDRAVFVNIEGFYLLAGHSLTKPHEGIETPPPPAADAELKGVVAQPVLYDNDGNEVEPLAPELREVTSVLVLCANPFGSNALIYAINKDATRSAQAVAPGGVVTKLLEEIVGPVQVVLLVLTIMIVIVASISILVSIYNSMSERSHDIAVMRALGASRVAVMLIVLFESILLSVAGGLAGIALGHMIVGAAAPYVVEATGVRLAVWEFDPLELQIIPALVVLASLAGLIPAISAYRTDVARSLSGAR</sequence>
<organism evidence="9 10">
    <name type="scientific">Posidoniimonas polymericola</name>
    <dbReference type="NCBI Taxonomy" id="2528002"/>
    <lineage>
        <taxon>Bacteria</taxon>
        <taxon>Pseudomonadati</taxon>
        <taxon>Planctomycetota</taxon>
        <taxon>Planctomycetia</taxon>
        <taxon>Pirellulales</taxon>
        <taxon>Lacipirellulaceae</taxon>
        <taxon>Posidoniimonas</taxon>
    </lineage>
</organism>
<keyword evidence="5 6" id="KW-0472">Membrane</keyword>
<name>A0A5C5XSQ1_9BACT</name>
<protein>
    <submittedName>
        <fullName evidence="9">ABC transporter permease YtrF</fullName>
    </submittedName>
</protein>
<evidence type="ECO:0000256" key="1">
    <source>
        <dbReference type="ARBA" id="ARBA00004651"/>
    </source>
</evidence>
<feature type="domain" description="ABC3 transporter permease C-terminal" evidence="7">
    <location>
        <begin position="326"/>
        <end position="440"/>
    </location>
</feature>
<accession>A0A5C5XSQ1</accession>
<evidence type="ECO:0000256" key="5">
    <source>
        <dbReference type="ARBA" id="ARBA00023136"/>
    </source>
</evidence>
<feature type="transmembrane region" description="Helical" evidence="6">
    <location>
        <begin position="421"/>
        <end position="441"/>
    </location>
</feature>
<keyword evidence="10" id="KW-1185">Reference proteome</keyword>
<keyword evidence="4 6" id="KW-1133">Transmembrane helix</keyword>
<keyword evidence="2" id="KW-1003">Cell membrane</keyword>
<dbReference type="PANTHER" id="PTHR43738:SF2">
    <property type="entry name" value="ABC TRANSPORTER PERMEASE"/>
    <property type="match status" value="1"/>
</dbReference>
<evidence type="ECO:0000313" key="10">
    <source>
        <dbReference type="Proteomes" id="UP000318478"/>
    </source>
</evidence>
<keyword evidence="3 6" id="KW-0812">Transmembrane</keyword>
<gene>
    <name evidence="9" type="primary">ytrF_2</name>
    <name evidence="9" type="ORF">Pla123a_48310</name>
</gene>
<dbReference type="InterPro" id="IPR051125">
    <property type="entry name" value="ABC-4/HrtB_transporter"/>
</dbReference>
<comment type="subcellular location">
    <subcellularLocation>
        <location evidence="1">Cell membrane</location>
        <topology evidence="1">Multi-pass membrane protein</topology>
    </subcellularLocation>
</comment>
<dbReference type="InterPro" id="IPR025857">
    <property type="entry name" value="MacB_PCD"/>
</dbReference>
<proteinExistence type="predicted"/>